<reference evidence="1 2" key="1">
    <citation type="journal article" date="2019" name="Nat. Med.">
        <title>A library of human gut bacterial isolates paired with longitudinal multiomics data enables mechanistic microbiome research.</title>
        <authorList>
            <person name="Poyet M."/>
            <person name="Groussin M."/>
            <person name="Gibbons S.M."/>
            <person name="Avila-Pacheco J."/>
            <person name="Jiang X."/>
            <person name="Kearney S.M."/>
            <person name="Perrotta A.R."/>
            <person name="Berdy B."/>
            <person name="Zhao S."/>
            <person name="Lieberman T.D."/>
            <person name="Swanson P.K."/>
            <person name="Smith M."/>
            <person name="Roesemann S."/>
            <person name="Alexander J.E."/>
            <person name="Rich S.A."/>
            <person name="Livny J."/>
            <person name="Vlamakis H."/>
            <person name="Clish C."/>
            <person name="Bullock K."/>
            <person name="Deik A."/>
            <person name="Scott J."/>
            <person name="Pierce K.A."/>
            <person name="Xavier R.J."/>
            <person name="Alm E.J."/>
        </authorList>
    </citation>
    <scope>NUCLEOTIDE SEQUENCE [LARGE SCALE GENOMIC DNA]</scope>
    <source>
        <strain evidence="1 2">BIOML-A17</strain>
    </source>
</reference>
<name>A0A7J5L0L6_BACSE</name>
<sequence>MMRILLDIIHADGIIDERETFFFNKLKEELCLEDCDHEVVKAKNSLIALSQIKLLNEEQKKEFSKLMSEMIIVDGDINANEVAIYDVVNDFCKLGVTFEKSINKNKIHSYTKS</sequence>
<proteinExistence type="predicted"/>
<gene>
    <name evidence="1" type="ORF">F9962_13500</name>
</gene>
<evidence type="ECO:0008006" key="3">
    <source>
        <dbReference type="Google" id="ProtNLM"/>
    </source>
</evidence>
<dbReference type="Gene3D" id="1.10.3680.10">
    <property type="entry name" value="TerB-like"/>
    <property type="match status" value="1"/>
</dbReference>
<dbReference type="InterPro" id="IPR029024">
    <property type="entry name" value="TerB-like"/>
</dbReference>
<dbReference type="EMBL" id="WCLP01000037">
    <property type="protein sequence ID" value="KAB5280176.1"/>
    <property type="molecule type" value="Genomic_DNA"/>
</dbReference>
<dbReference type="AlphaFoldDB" id="A0A7J5L0L6"/>
<accession>A0A7J5L0L6</accession>
<organism evidence="1 2">
    <name type="scientific">Bacteroides stercoris</name>
    <dbReference type="NCBI Taxonomy" id="46506"/>
    <lineage>
        <taxon>Bacteria</taxon>
        <taxon>Pseudomonadati</taxon>
        <taxon>Bacteroidota</taxon>
        <taxon>Bacteroidia</taxon>
        <taxon>Bacteroidales</taxon>
        <taxon>Bacteroidaceae</taxon>
        <taxon>Bacteroides</taxon>
    </lineage>
</organism>
<comment type="caution">
    <text evidence="1">The sequence shown here is derived from an EMBL/GenBank/DDBJ whole genome shotgun (WGS) entry which is preliminary data.</text>
</comment>
<dbReference type="SUPFAM" id="SSF158682">
    <property type="entry name" value="TerB-like"/>
    <property type="match status" value="1"/>
</dbReference>
<evidence type="ECO:0000313" key="2">
    <source>
        <dbReference type="Proteomes" id="UP000440773"/>
    </source>
</evidence>
<evidence type="ECO:0000313" key="1">
    <source>
        <dbReference type="EMBL" id="KAB5280176.1"/>
    </source>
</evidence>
<protein>
    <recommendedName>
        <fullName evidence="3">TerB family tellurite resistance protein</fullName>
    </recommendedName>
</protein>
<dbReference type="Proteomes" id="UP000440773">
    <property type="component" value="Unassembled WGS sequence"/>
</dbReference>